<name>A0AAW0D720_9AGAR</name>
<dbReference type="Proteomes" id="UP001362999">
    <property type="component" value="Unassembled WGS sequence"/>
</dbReference>
<evidence type="ECO:0000313" key="1">
    <source>
        <dbReference type="EMBL" id="KAK7046812.1"/>
    </source>
</evidence>
<reference evidence="1 2" key="1">
    <citation type="journal article" date="2024" name="J Genomics">
        <title>Draft genome sequencing and assembly of Favolaschia claudopus CIRM-BRFM 2984 isolated from oak limbs.</title>
        <authorList>
            <person name="Navarro D."/>
            <person name="Drula E."/>
            <person name="Chaduli D."/>
            <person name="Cazenave R."/>
            <person name="Ahrendt S."/>
            <person name="Wang J."/>
            <person name="Lipzen A."/>
            <person name="Daum C."/>
            <person name="Barry K."/>
            <person name="Grigoriev I.V."/>
            <person name="Favel A."/>
            <person name="Rosso M.N."/>
            <person name="Martin F."/>
        </authorList>
    </citation>
    <scope>NUCLEOTIDE SEQUENCE [LARGE SCALE GENOMIC DNA]</scope>
    <source>
        <strain evidence="1 2">CIRM-BRFM 2984</strain>
    </source>
</reference>
<sequence length="195" mass="22145">MPRKVINTLHHAGMCCSYNTTKDLHSTLSKGHLRLAELVARTGHSLGWDNNHLFLSPHVEQRTLASPKVQTGTTSVIYLLRGLLDLVTLSLQRIRERRARLEMITFADIQPNHSQCVSLSHHYDLSLIDILVNYESKFDYLGDSSELQHPRIPPPLNYRTSEYVLRTTTIDEGTTEGTIQINEKFLSGTTQVQHT</sequence>
<dbReference type="AlphaFoldDB" id="A0AAW0D720"/>
<evidence type="ECO:0000313" key="2">
    <source>
        <dbReference type="Proteomes" id="UP001362999"/>
    </source>
</evidence>
<dbReference type="EMBL" id="JAWWNJ010000010">
    <property type="protein sequence ID" value="KAK7046812.1"/>
    <property type="molecule type" value="Genomic_DNA"/>
</dbReference>
<gene>
    <name evidence="1" type="ORF">R3P38DRAFT_2765570</name>
</gene>
<protein>
    <submittedName>
        <fullName evidence="1">Uncharacterized protein</fullName>
    </submittedName>
</protein>
<organism evidence="1 2">
    <name type="scientific">Favolaschia claudopus</name>
    <dbReference type="NCBI Taxonomy" id="2862362"/>
    <lineage>
        <taxon>Eukaryota</taxon>
        <taxon>Fungi</taxon>
        <taxon>Dikarya</taxon>
        <taxon>Basidiomycota</taxon>
        <taxon>Agaricomycotina</taxon>
        <taxon>Agaricomycetes</taxon>
        <taxon>Agaricomycetidae</taxon>
        <taxon>Agaricales</taxon>
        <taxon>Marasmiineae</taxon>
        <taxon>Mycenaceae</taxon>
        <taxon>Favolaschia</taxon>
    </lineage>
</organism>
<comment type="caution">
    <text evidence="1">The sequence shown here is derived from an EMBL/GenBank/DDBJ whole genome shotgun (WGS) entry which is preliminary data.</text>
</comment>
<accession>A0AAW0D720</accession>
<keyword evidence="2" id="KW-1185">Reference proteome</keyword>
<proteinExistence type="predicted"/>